<dbReference type="Gene3D" id="1.10.3680.10">
    <property type="entry name" value="TerB-like"/>
    <property type="match status" value="1"/>
</dbReference>
<dbReference type="STRING" id="1121869.SAMN03084138_00927"/>
<gene>
    <name evidence="2" type="ORF">SAMN03084138_00927</name>
</gene>
<dbReference type="AlphaFoldDB" id="A0A1I5LCH4"/>
<dbReference type="Proteomes" id="UP000182692">
    <property type="component" value="Unassembled WGS sequence"/>
</dbReference>
<evidence type="ECO:0000313" key="2">
    <source>
        <dbReference type="EMBL" id="SFO94948.1"/>
    </source>
</evidence>
<dbReference type="Pfam" id="PF05099">
    <property type="entry name" value="TerB"/>
    <property type="match status" value="1"/>
</dbReference>
<dbReference type="CDD" id="cd07313">
    <property type="entry name" value="terB_like_2"/>
    <property type="match status" value="1"/>
</dbReference>
<accession>A0A1I5LCH4</accession>
<dbReference type="RefSeq" id="WP_017013675.1">
    <property type="nucleotide sequence ID" value="NZ_FOWR01000005.1"/>
</dbReference>
<name>A0A1I5LCH4_9GAMM</name>
<proteinExistence type="predicted"/>
<feature type="domain" description="Co-chaperone DjlA N-terminal" evidence="1">
    <location>
        <begin position="29"/>
        <end position="143"/>
    </location>
</feature>
<protein>
    <submittedName>
        <fullName evidence="2">Uncharacterized conserved protein, tellurite resistance protein B (TerB) family</fullName>
    </submittedName>
</protein>
<dbReference type="OrthoDB" id="5294347at2"/>
<dbReference type="EMBL" id="FOWR01000005">
    <property type="protein sequence ID" value="SFO94948.1"/>
    <property type="molecule type" value="Genomic_DNA"/>
</dbReference>
<reference evidence="2 3" key="1">
    <citation type="submission" date="2016-10" db="EMBL/GenBank/DDBJ databases">
        <authorList>
            <person name="de Groot N.N."/>
        </authorList>
    </citation>
    <scope>NUCLEOTIDE SEQUENCE [LARGE SCALE GENOMIC DNA]</scope>
    <source>
        <strain evidence="2 3">DSM 15893</strain>
    </source>
</reference>
<evidence type="ECO:0000259" key="1">
    <source>
        <dbReference type="Pfam" id="PF05099"/>
    </source>
</evidence>
<evidence type="ECO:0000313" key="3">
    <source>
        <dbReference type="Proteomes" id="UP000182692"/>
    </source>
</evidence>
<dbReference type="InterPro" id="IPR029024">
    <property type="entry name" value="TerB-like"/>
</dbReference>
<sequence length="149" mass="16775">MFSKLSSILREVFADEGGSATSNEHLYQRAMAGLLCEVAGADHELDAREEVAKTRMLSVLLDIDDEKAKSLVDQAQGESAQSVSLYDYTDKLRQLEPEQRFELIKAMWEVAYADGRLDPLEESVIRKTAELLYVDHPLFIKAKLDAQPK</sequence>
<dbReference type="InterPro" id="IPR007791">
    <property type="entry name" value="DjlA_N"/>
</dbReference>
<organism evidence="2 3">
    <name type="scientific">Enterovibrio norvegicus DSM 15893</name>
    <dbReference type="NCBI Taxonomy" id="1121869"/>
    <lineage>
        <taxon>Bacteria</taxon>
        <taxon>Pseudomonadati</taxon>
        <taxon>Pseudomonadota</taxon>
        <taxon>Gammaproteobacteria</taxon>
        <taxon>Vibrionales</taxon>
        <taxon>Vibrionaceae</taxon>
        <taxon>Enterovibrio</taxon>
    </lineage>
</organism>
<dbReference type="SUPFAM" id="SSF158682">
    <property type="entry name" value="TerB-like"/>
    <property type="match status" value="1"/>
</dbReference>
<dbReference type="GeneID" id="35872411"/>